<dbReference type="SUPFAM" id="SSF52058">
    <property type="entry name" value="L domain-like"/>
    <property type="match status" value="1"/>
</dbReference>
<evidence type="ECO:0000313" key="4">
    <source>
        <dbReference type="EMBL" id="KCW80130.1"/>
    </source>
</evidence>
<keyword evidence="1" id="KW-0677">Repeat</keyword>
<accession>A0A059CQB3</accession>
<dbReference type="InParanoid" id="A0A059CQB3"/>
<name>A0A059CQB3_EUCGR</name>
<dbReference type="OMA" id="GFERCEK"/>
<reference evidence="4" key="1">
    <citation type="submission" date="2013-07" db="EMBL/GenBank/DDBJ databases">
        <title>The genome of Eucalyptus grandis.</title>
        <authorList>
            <person name="Schmutz J."/>
            <person name="Hayes R."/>
            <person name="Myburg A."/>
            <person name="Tuskan G."/>
            <person name="Grattapaglia D."/>
            <person name="Rokhsar D.S."/>
        </authorList>
    </citation>
    <scope>NUCLEOTIDE SEQUENCE</scope>
    <source>
        <tissue evidence="4">Leaf extractions</tissue>
    </source>
</reference>
<dbReference type="Gene3D" id="3.80.10.10">
    <property type="entry name" value="Ribonuclease Inhibitor"/>
    <property type="match status" value="1"/>
</dbReference>
<feature type="region of interest" description="Disordered" evidence="2">
    <location>
        <begin position="210"/>
        <end position="233"/>
    </location>
</feature>
<dbReference type="AlphaFoldDB" id="A0A059CQB3"/>
<dbReference type="PANTHER" id="PTHR16083:SF25">
    <property type="entry name" value="C-JID DOMAIN-CONTAINING PROTEIN"/>
    <property type="match status" value="1"/>
</dbReference>
<dbReference type="InterPro" id="IPR055414">
    <property type="entry name" value="LRR_R13L4/SHOC2-like"/>
</dbReference>
<dbReference type="STRING" id="71139.A0A059CQB3"/>
<organism evidence="4">
    <name type="scientific">Eucalyptus grandis</name>
    <name type="common">Flooded gum</name>
    <dbReference type="NCBI Taxonomy" id="71139"/>
    <lineage>
        <taxon>Eukaryota</taxon>
        <taxon>Viridiplantae</taxon>
        <taxon>Streptophyta</taxon>
        <taxon>Embryophyta</taxon>
        <taxon>Tracheophyta</taxon>
        <taxon>Spermatophyta</taxon>
        <taxon>Magnoliopsida</taxon>
        <taxon>eudicotyledons</taxon>
        <taxon>Gunneridae</taxon>
        <taxon>Pentapetalae</taxon>
        <taxon>rosids</taxon>
        <taxon>malvids</taxon>
        <taxon>Myrtales</taxon>
        <taxon>Myrtaceae</taxon>
        <taxon>Myrtoideae</taxon>
        <taxon>Eucalypteae</taxon>
        <taxon>Eucalyptus</taxon>
    </lineage>
</organism>
<dbReference type="EMBL" id="KK198755">
    <property type="protein sequence ID" value="KCW80130.1"/>
    <property type="molecule type" value="Genomic_DNA"/>
</dbReference>
<evidence type="ECO:0000256" key="1">
    <source>
        <dbReference type="ARBA" id="ARBA00022737"/>
    </source>
</evidence>
<feature type="non-terminal residue" evidence="4">
    <location>
        <position position="233"/>
    </location>
</feature>
<protein>
    <recommendedName>
        <fullName evidence="3">Disease resistance R13L4/SHOC-2-like LRR domain-containing protein</fullName>
    </recommendedName>
</protein>
<feature type="domain" description="Disease resistance R13L4/SHOC-2-like LRR" evidence="3">
    <location>
        <begin position="17"/>
        <end position="139"/>
    </location>
</feature>
<evidence type="ECO:0000256" key="2">
    <source>
        <dbReference type="SAM" id="MobiDB-lite"/>
    </source>
</evidence>
<dbReference type="Gramene" id="KCW80130">
    <property type="protein sequence ID" value="KCW80130"/>
    <property type="gene ID" value="EUGRSUZ_C01469"/>
</dbReference>
<dbReference type="PANTHER" id="PTHR16083">
    <property type="entry name" value="LEUCINE RICH REPEAT CONTAINING PROTEIN"/>
    <property type="match status" value="1"/>
</dbReference>
<gene>
    <name evidence="4" type="ORF">EUGRSUZ_C01469</name>
</gene>
<proteinExistence type="predicted"/>
<evidence type="ECO:0000259" key="3">
    <source>
        <dbReference type="Pfam" id="PF23598"/>
    </source>
</evidence>
<sequence length="233" mass="25533">MATELKALFLDFCQFLKRSPDLSTFKRLEILHLAFCKNLEELHPSIGNLASLIELDLSCSSIMKLPKSIGNLQNLRILRSDMSNITELPYAIGTLAKLQQLEVGNCPNLKRLPSNICKLISLEELSVSGCKKIQKLPELPSGLTDLLITCQGQSLPHLSQLIRLKILLIVGCGRLECVPELPIGLSDLQIRQCGKLKALTNLQAGRSVGAMATATRRRRRGDATAGNALSIHS</sequence>
<dbReference type="InterPro" id="IPR032675">
    <property type="entry name" value="LRR_dom_sf"/>
</dbReference>
<dbReference type="Pfam" id="PF23598">
    <property type="entry name" value="LRR_14"/>
    <property type="match status" value="1"/>
</dbReference>